<gene>
    <name evidence="1" type="ORF">JIP62_14945</name>
</gene>
<protein>
    <submittedName>
        <fullName evidence="1">PqqD family protein</fullName>
    </submittedName>
</protein>
<dbReference type="RefSeq" id="WP_201102929.1">
    <property type="nucleotide sequence ID" value="NZ_CP067977.1"/>
</dbReference>
<sequence length="88" mass="10141">MPTWKRCEDWVGTEVEDHLIMLHLESGRYVALNDTAAEAWRLLEAPRDEAWLVEAMTAVFSVAPEHCKESISKLLDQMDRLELVERSA</sequence>
<evidence type="ECO:0000313" key="1">
    <source>
        <dbReference type="EMBL" id="QQQ18559.1"/>
    </source>
</evidence>
<dbReference type="Gene3D" id="1.10.10.1150">
    <property type="entry name" value="Coenzyme PQQ synthesis protein D (PqqD)"/>
    <property type="match status" value="1"/>
</dbReference>
<proteinExistence type="predicted"/>
<accession>A0ABX7BLV2</accession>
<dbReference type="InterPro" id="IPR041881">
    <property type="entry name" value="PqqD_sf"/>
</dbReference>
<dbReference type="EMBL" id="CP067977">
    <property type="protein sequence ID" value="QQQ18559.1"/>
    <property type="molecule type" value="Genomic_DNA"/>
</dbReference>
<dbReference type="Proteomes" id="UP000595448">
    <property type="component" value="Chromosome"/>
</dbReference>
<name>A0ABX7BLV2_9CAUL</name>
<evidence type="ECO:0000313" key="2">
    <source>
        <dbReference type="Proteomes" id="UP000595448"/>
    </source>
</evidence>
<organism evidence="1 2">
    <name type="scientific">Brevundimonas vitisensis</name>
    <dbReference type="NCBI Taxonomy" id="2800818"/>
    <lineage>
        <taxon>Bacteria</taxon>
        <taxon>Pseudomonadati</taxon>
        <taxon>Pseudomonadota</taxon>
        <taxon>Alphaproteobacteria</taxon>
        <taxon>Caulobacterales</taxon>
        <taxon>Caulobacteraceae</taxon>
        <taxon>Brevundimonas</taxon>
    </lineage>
</organism>
<reference evidence="1 2" key="1">
    <citation type="submission" date="2021-01" db="EMBL/GenBank/DDBJ databases">
        <title>Brevundimonas vitis sp. nov., an bacterium isolated from grape (Vitis vinifera).</title>
        <authorList>
            <person name="Jiang L."/>
            <person name="Lee J."/>
        </authorList>
    </citation>
    <scope>NUCLEOTIDE SEQUENCE [LARGE SCALE GENOMIC DNA]</scope>
    <source>
        <strain evidence="1 2">GRTSA-9</strain>
    </source>
</reference>
<dbReference type="InterPro" id="IPR008792">
    <property type="entry name" value="PQQD"/>
</dbReference>
<dbReference type="Pfam" id="PF05402">
    <property type="entry name" value="PqqD"/>
    <property type="match status" value="1"/>
</dbReference>
<keyword evidence="2" id="KW-1185">Reference proteome</keyword>